<keyword evidence="5" id="KW-0560">Oxidoreductase</keyword>
<evidence type="ECO:0000313" key="8">
    <source>
        <dbReference type="EMBL" id="ANB14328.1"/>
    </source>
</evidence>
<dbReference type="Pfam" id="PF02668">
    <property type="entry name" value="TauD"/>
    <property type="match status" value="1"/>
</dbReference>
<dbReference type="RefSeq" id="XP_018736805.1">
    <property type="nucleotide sequence ID" value="XM_018882427.1"/>
</dbReference>
<keyword evidence="6" id="KW-0408">Iron</keyword>
<dbReference type="GO" id="GO:0051213">
    <property type="term" value="F:dioxygenase activity"/>
    <property type="evidence" value="ECO:0007669"/>
    <property type="project" value="UniProtKB-KW"/>
</dbReference>
<dbReference type="PANTHER" id="PTHR43779:SF2">
    <property type="entry name" value="ALPHA-KETOGLUTARATE-DEPENDENT XANTHINE DIOXYGENASE XAN1"/>
    <property type="match status" value="1"/>
</dbReference>
<dbReference type="Proteomes" id="UP000189580">
    <property type="component" value="Chromosome d"/>
</dbReference>
<feature type="domain" description="TauD/TfdA-like" evidence="7">
    <location>
        <begin position="34"/>
        <end position="377"/>
    </location>
</feature>
<evidence type="ECO:0000259" key="7">
    <source>
        <dbReference type="Pfam" id="PF02668"/>
    </source>
</evidence>
<organism evidence="8 9">
    <name type="scientific">Sugiyamaella lignohabitans</name>
    <dbReference type="NCBI Taxonomy" id="796027"/>
    <lineage>
        <taxon>Eukaryota</taxon>
        <taxon>Fungi</taxon>
        <taxon>Dikarya</taxon>
        <taxon>Ascomycota</taxon>
        <taxon>Saccharomycotina</taxon>
        <taxon>Dipodascomycetes</taxon>
        <taxon>Dipodascales</taxon>
        <taxon>Trichomonascaceae</taxon>
        <taxon>Sugiyamaella</taxon>
    </lineage>
</organism>
<evidence type="ECO:0000256" key="6">
    <source>
        <dbReference type="ARBA" id="ARBA00023004"/>
    </source>
</evidence>
<keyword evidence="3" id="KW-0479">Metal-binding</keyword>
<evidence type="ECO:0000256" key="3">
    <source>
        <dbReference type="ARBA" id="ARBA00022723"/>
    </source>
</evidence>
<evidence type="ECO:0000256" key="1">
    <source>
        <dbReference type="ARBA" id="ARBA00001954"/>
    </source>
</evidence>
<comment type="similarity">
    <text evidence="2">Belongs to the TfdA dioxygenase family.</text>
</comment>
<dbReference type="Gene3D" id="3.60.130.10">
    <property type="entry name" value="Clavaminate synthase-like"/>
    <property type="match status" value="1"/>
</dbReference>
<comment type="cofactor">
    <cofactor evidence="1">
        <name>Fe(2+)</name>
        <dbReference type="ChEBI" id="CHEBI:29033"/>
    </cofactor>
</comment>
<proteinExistence type="inferred from homology"/>
<dbReference type="AlphaFoldDB" id="A0A167EQ14"/>
<dbReference type="GO" id="GO:0046872">
    <property type="term" value="F:metal ion binding"/>
    <property type="evidence" value="ECO:0007669"/>
    <property type="project" value="UniProtKB-KW"/>
</dbReference>
<dbReference type="InterPro" id="IPR042098">
    <property type="entry name" value="TauD-like_sf"/>
</dbReference>
<evidence type="ECO:0000256" key="2">
    <source>
        <dbReference type="ARBA" id="ARBA00005896"/>
    </source>
</evidence>
<gene>
    <name evidence="8" type="ORF">AWJ20_5294</name>
</gene>
<dbReference type="InterPro" id="IPR003819">
    <property type="entry name" value="TauD/TfdA-like"/>
</dbReference>
<protein>
    <recommendedName>
        <fullName evidence="7">TauD/TfdA-like domain-containing protein</fullName>
    </recommendedName>
</protein>
<evidence type="ECO:0000256" key="4">
    <source>
        <dbReference type="ARBA" id="ARBA00022964"/>
    </source>
</evidence>
<dbReference type="EMBL" id="CP014502">
    <property type="protein sequence ID" value="ANB14328.1"/>
    <property type="molecule type" value="Genomic_DNA"/>
</dbReference>
<reference evidence="8 9" key="1">
    <citation type="submission" date="2016-02" db="EMBL/GenBank/DDBJ databases">
        <title>Complete genome sequence and transcriptome regulation of the pentose utilising yeast Sugiyamaella lignohabitans.</title>
        <authorList>
            <person name="Bellasio M."/>
            <person name="Peymann A."/>
            <person name="Valli M."/>
            <person name="Sipitzky M."/>
            <person name="Graf A."/>
            <person name="Sauer M."/>
            <person name="Marx H."/>
            <person name="Mattanovich D."/>
        </authorList>
    </citation>
    <scope>NUCLEOTIDE SEQUENCE [LARGE SCALE GENOMIC DNA]</scope>
    <source>
        <strain evidence="8 9">CBS 10342</strain>
    </source>
</reference>
<evidence type="ECO:0000256" key="5">
    <source>
        <dbReference type="ARBA" id="ARBA00023002"/>
    </source>
</evidence>
<dbReference type="InterPro" id="IPR051178">
    <property type="entry name" value="TfdA_dioxygenase"/>
</dbReference>
<sequence>MSVATATATASEIISTVTGGPTELKVHPLPGAPLGAVIELPEGVKDPSKLGDKDFETLKKALQTYLVVVIKDQAELAPESQYELTKRFDPTCAGNYGHSKEFRNEKSVLRKDGVSVPTVPQVQILGQGEMTNHCGLDKFTLTHPTHNTFHKNVLSKEEQDAGYTRYYRWHIDAALYGLSPPVATTLLGIHVPPATKRQRIRYEDTGEEFEVSQAATAFVSGANAFDLLSEEDKKLALETTVEYPPHPFIYISDARATSDGLTMVSEGKELPFDQLPEWEESKIKRLPLVWTNPVTGKHHLQTAACAAGSLVRSNGERLGLEETRKELQRLMRPAISPKHVYAHEWQQGDLVIFYNRGVWHSVTGQFAPGETRLMHQCNVSSGLDPVCNK</sequence>
<name>A0A167EQ14_9ASCO</name>
<dbReference type="OrthoDB" id="93019at2759"/>
<dbReference type="KEGG" id="slb:AWJ20_5294"/>
<dbReference type="GeneID" id="30037519"/>
<dbReference type="PANTHER" id="PTHR43779">
    <property type="entry name" value="DIOXYGENASE RV0097-RELATED"/>
    <property type="match status" value="1"/>
</dbReference>
<evidence type="ECO:0000313" key="9">
    <source>
        <dbReference type="Proteomes" id="UP000189580"/>
    </source>
</evidence>
<accession>A0A167EQ14</accession>
<keyword evidence="9" id="KW-1185">Reference proteome</keyword>
<dbReference type="SUPFAM" id="SSF51197">
    <property type="entry name" value="Clavaminate synthase-like"/>
    <property type="match status" value="1"/>
</dbReference>
<keyword evidence="4" id="KW-0223">Dioxygenase</keyword>